<comment type="caution">
    <text evidence="1">The sequence shown here is derived from an EMBL/GenBank/DDBJ whole genome shotgun (WGS) entry which is preliminary data.</text>
</comment>
<dbReference type="AlphaFoldDB" id="A0ABC9NIG4"/>
<sequence>MRFVGLIRRVKRRIGHSGTSAGCGVNAFRPTGTARFVGLIRRGKRRIRQQTYG</sequence>
<reference evidence="1 2" key="1">
    <citation type="submission" date="2008-02" db="EMBL/GenBank/DDBJ databases">
        <title>Annotation of Escherichia albertii TW07627.</title>
        <authorList>
            <person name="Sutton G."/>
            <person name="Whittam T.S."/>
            <person name="Sebastian Y."/>
        </authorList>
    </citation>
    <scope>NUCLEOTIDE SEQUENCE [LARGE SCALE GENOMIC DNA]</scope>
    <source>
        <strain evidence="1 2">TW07627</strain>
    </source>
</reference>
<accession>A0ABC9NIG4</accession>
<name>A0ABC9NIG4_ESCAT</name>
<protein>
    <submittedName>
        <fullName evidence="1">Uncharacterized protein</fullName>
    </submittedName>
</protein>
<dbReference type="EMBL" id="ABKX01000016">
    <property type="protein sequence ID" value="EDS90094.1"/>
    <property type="molecule type" value="Genomic_DNA"/>
</dbReference>
<dbReference type="Proteomes" id="UP000003042">
    <property type="component" value="Unassembled WGS sequence"/>
</dbReference>
<organism evidence="1 2">
    <name type="scientific">Escherichia albertii (strain TW07627)</name>
    <dbReference type="NCBI Taxonomy" id="502347"/>
    <lineage>
        <taxon>Bacteria</taxon>
        <taxon>Pseudomonadati</taxon>
        <taxon>Pseudomonadota</taxon>
        <taxon>Gammaproteobacteria</taxon>
        <taxon>Enterobacterales</taxon>
        <taxon>Enterobacteriaceae</taxon>
        <taxon>Escherichia</taxon>
    </lineage>
</organism>
<proteinExistence type="predicted"/>
<evidence type="ECO:0000313" key="2">
    <source>
        <dbReference type="Proteomes" id="UP000003042"/>
    </source>
</evidence>
<gene>
    <name evidence="1" type="ORF">ESCAB7627_4140</name>
</gene>
<evidence type="ECO:0000313" key="1">
    <source>
        <dbReference type="EMBL" id="EDS90094.1"/>
    </source>
</evidence>